<dbReference type="SUPFAM" id="SSF46689">
    <property type="entry name" value="Homeodomain-like"/>
    <property type="match status" value="1"/>
</dbReference>
<name>B0G898_9FIRM</name>
<dbReference type="PANTHER" id="PTHR33744:SF15">
    <property type="entry name" value="CARBOHYDRATE DIACID REGULATOR"/>
    <property type="match status" value="1"/>
</dbReference>
<dbReference type="STRING" id="411461.DORFOR_02503"/>
<evidence type="ECO:0000256" key="1">
    <source>
        <dbReference type="ARBA" id="ARBA00006754"/>
    </source>
</evidence>
<reference evidence="4 5" key="1">
    <citation type="submission" date="2007-10" db="EMBL/GenBank/DDBJ databases">
        <title>Draft genome sequence of Dorea formicigenerans(ATCC 27755).</title>
        <authorList>
            <person name="Sudarsanam P."/>
            <person name="Ley R."/>
            <person name="Guruge J."/>
            <person name="Turnbaugh P.J."/>
            <person name="Mahowald M."/>
            <person name="Liep D."/>
            <person name="Gordon J."/>
        </authorList>
    </citation>
    <scope>NUCLEOTIDE SEQUENCE [LARGE SCALE GENOMIC DNA]</scope>
    <source>
        <strain evidence="4 5">ATCC 27755</strain>
    </source>
</reference>
<evidence type="ECO:0008006" key="6">
    <source>
        <dbReference type="Google" id="ProtNLM"/>
    </source>
</evidence>
<accession>B0G898</accession>
<comment type="similarity">
    <text evidence="1">Belongs to the CdaR family.</text>
</comment>
<sequence length="315" mass="36448">MQKRVIFMEQSQELSKALEELTRATGIALDIHIQPEASKEKIDESIRQIRSLCAAYKEKYNKNYFLLNLMTGTAQDCEISERAARLHIRAVKPRYLFLLESSKKMDETVTEVLKQLFPFQEKIYLVPVNEFQLAMLYPVKDGCTSEDIHDLAHTMIDTLSMEALTHVQIAYSDLIPDLHALPSAYKQTALALRVGKLFYSEQSVFPFNKLGIGRLIHELPEKLCEDFLFEIFGGITSEHLDKDTLAAIDKFFQNNLNIAETARQLHMHRNTLIYRLEQVEKRTGLDLRQFEDAMTFKIAIMILNYLQSERNVSHE</sequence>
<dbReference type="InterPro" id="IPR025736">
    <property type="entry name" value="PucR_C-HTH_dom"/>
</dbReference>
<evidence type="ECO:0000259" key="3">
    <source>
        <dbReference type="Pfam" id="PF17853"/>
    </source>
</evidence>
<gene>
    <name evidence="4" type="ORF">DORFOR_02503</name>
</gene>
<comment type="caution">
    <text evidence="4">The sequence shown here is derived from an EMBL/GenBank/DDBJ whole genome shotgun (WGS) entry which is preliminary data.</text>
</comment>
<dbReference type="Gene3D" id="1.10.10.2840">
    <property type="entry name" value="PucR C-terminal helix-turn-helix domain"/>
    <property type="match status" value="1"/>
</dbReference>
<dbReference type="eggNOG" id="COG3835">
    <property type="taxonomic scope" value="Bacteria"/>
</dbReference>
<dbReference type="Proteomes" id="UP000005359">
    <property type="component" value="Unassembled WGS sequence"/>
</dbReference>
<organism evidence="4 5">
    <name type="scientific">Dorea formicigenerans ATCC 27755</name>
    <dbReference type="NCBI Taxonomy" id="411461"/>
    <lineage>
        <taxon>Bacteria</taxon>
        <taxon>Bacillati</taxon>
        <taxon>Bacillota</taxon>
        <taxon>Clostridia</taxon>
        <taxon>Lachnospirales</taxon>
        <taxon>Lachnospiraceae</taxon>
        <taxon>Dorea</taxon>
    </lineage>
</organism>
<dbReference type="PANTHER" id="PTHR33744">
    <property type="entry name" value="CARBOHYDRATE DIACID REGULATOR"/>
    <property type="match status" value="1"/>
</dbReference>
<dbReference type="Pfam" id="PF13556">
    <property type="entry name" value="HTH_30"/>
    <property type="match status" value="1"/>
</dbReference>
<dbReference type="AlphaFoldDB" id="B0G898"/>
<dbReference type="InterPro" id="IPR042070">
    <property type="entry name" value="PucR_C-HTH_sf"/>
</dbReference>
<evidence type="ECO:0000259" key="2">
    <source>
        <dbReference type="Pfam" id="PF13556"/>
    </source>
</evidence>
<dbReference type="EMBL" id="AAXA02000015">
    <property type="protein sequence ID" value="EDR45902.1"/>
    <property type="molecule type" value="Genomic_DNA"/>
</dbReference>
<dbReference type="Pfam" id="PF17853">
    <property type="entry name" value="GGDEF_2"/>
    <property type="match status" value="1"/>
</dbReference>
<feature type="domain" description="CdaR GGDEF-like" evidence="3">
    <location>
        <begin position="72"/>
        <end position="194"/>
    </location>
</feature>
<dbReference type="InterPro" id="IPR051448">
    <property type="entry name" value="CdaR-like_regulators"/>
</dbReference>
<dbReference type="PaxDb" id="411461-DORFOR_02503"/>
<evidence type="ECO:0000313" key="5">
    <source>
        <dbReference type="Proteomes" id="UP000005359"/>
    </source>
</evidence>
<proteinExistence type="inferred from homology"/>
<protein>
    <recommendedName>
        <fullName evidence="6">PucR family transcriptional regulator</fullName>
    </recommendedName>
</protein>
<dbReference type="InterPro" id="IPR041522">
    <property type="entry name" value="CdaR_GGDEF"/>
</dbReference>
<reference evidence="4 5" key="2">
    <citation type="submission" date="2007-10" db="EMBL/GenBank/DDBJ databases">
        <authorList>
            <person name="Fulton L."/>
            <person name="Clifton S."/>
            <person name="Fulton B."/>
            <person name="Xu J."/>
            <person name="Minx P."/>
            <person name="Pepin K.H."/>
            <person name="Johnson M."/>
            <person name="Thiruvilangam P."/>
            <person name="Bhonagiri V."/>
            <person name="Nash W.E."/>
            <person name="Wang C."/>
            <person name="Mardis E.R."/>
            <person name="Wilson R.K."/>
        </authorList>
    </citation>
    <scope>NUCLEOTIDE SEQUENCE [LARGE SCALE GENOMIC DNA]</scope>
    <source>
        <strain evidence="4 5">ATCC 27755</strain>
    </source>
</reference>
<evidence type="ECO:0000313" key="4">
    <source>
        <dbReference type="EMBL" id="EDR45902.1"/>
    </source>
</evidence>
<feature type="domain" description="PucR C-terminal helix-turn-helix" evidence="2">
    <location>
        <begin position="246"/>
        <end position="301"/>
    </location>
</feature>
<dbReference type="InterPro" id="IPR009057">
    <property type="entry name" value="Homeodomain-like_sf"/>
</dbReference>